<proteinExistence type="predicted"/>
<evidence type="ECO:0008006" key="2">
    <source>
        <dbReference type="Google" id="ProtNLM"/>
    </source>
</evidence>
<feature type="non-terminal residue" evidence="1">
    <location>
        <position position="1"/>
    </location>
</feature>
<evidence type="ECO:0000313" key="1">
    <source>
        <dbReference type="EMBL" id="KKK52739.1"/>
    </source>
</evidence>
<gene>
    <name evidence="1" type="ORF">LCGC14_3101880</name>
</gene>
<dbReference type="EMBL" id="LAZR01066867">
    <property type="protein sequence ID" value="KKK52739.1"/>
    <property type="molecule type" value="Genomic_DNA"/>
</dbReference>
<organism evidence="1">
    <name type="scientific">marine sediment metagenome</name>
    <dbReference type="NCBI Taxonomy" id="412755"/>
    <lineage>
        <taxon>unclassified sequences</taxon>
        <taxon>metagenomes</taxon>
        <taxon>ecological metagenomes</taxon>
    </lineage>
</organism>
<dbReference type="AlphaFoldDB" id="A0A0F8YF11"/>
<protein>
    <recommendedName>
        <fullName evidence="2">Dipeptidylpeptidase IV N-terminal domain-containing protein</fullName>
    </recommendedName>
</protein>
<accession>A0A0F8YF11</accession>
<name>A0A0F8YF11_9ZZZZ</name>
<reference evidence="1" key="1">
    <citation type="journal article" date="2015" name="Nature">
        <title>Complex archaea that bridge the gap between prokaryotes and eukaryotes.</title>
        <authorList>
            <person name="Spang A."/>
            <person name="Saw J.H."/>
            <person name="Jorgensen S.L."/>
            <person name="Zaremba-Niedzwiedzka K."/>
            <person name="Martijn J."/>
            <person name="Lind A.E."/>
            <person name="van Eijk R."/>
            <person name="Schleper C."/>
            <person name="Guy L."/>
            <person name="Ettema T.J."/>
        </authorList>
    </citation>
    <scope>NUCLEOTIDE SEQUENCE</scope>
</reference>
<comment type="caution">
    <text evidence="1">The sequence shown here is derived from an EMBL/GenBank/DDBJ whole genome shotgun (WGS) entry which is preliminary data.</text>
</comment>
<sequence>FNDRDVETGKVFTVIYDIEKKKRVREFRYDDTPIGNGGVAADGSAWLGINYGRLARLRLVTGYPEALDWSKDEIAPKNDGIFIIDIKTGEKRLLVSYHQLDEKLRELKPEMEHSGLFINHTLWNRDADRVYFYMRAGWSDKPGSRVNVPCSIYSNGKGLTLHETFIGGHPEWAEGNLVIGSAKDKDDGKARQVLYNVDTKKITGQLGNPDIFPKPGGDVSLSPDGNWFANGYGKSNENYYVVYRRSDSAFARSEGIDKGSYSGDIRIDPAPRWNRTNDAILVPGITENGTRQMFIIKVISP</sequence>
<dbReference type="SUPFAM" id="SSF82171">
    <property type="entry name" value="DPP6 N-terminal domain-like"/>
    <property type="match status" value="1"/>
</dbReference>